<protein>
    <submittedName>
        <fullName evidence="2">ORF6N domain-containing protein</fullName>
    </submittedName>
</protein>
<dbReference type="InterPro" id="IPR018873">
    <property type="entry name" value="KilA-N_DNA-bd_domain"/>
</dbReference>
<feature type="domain" description="KilA-N DNA-binding" evidence="1">
    <location>
        <begin position="17"/>
        <end position="101"/>
    </location>
</feature>
<dbReference type="Pfam" id="PF10543">
    <property type="entry name" value="ORF6N"/>
    <property type="match status" value="1"/>
</dbReference>
<sequence length="176" mass="20560">MNKKGKEVLLPDETVMSKILLIRGKRVMIDKDLADLYCVPTKRLNEQVKRNLKRFPEDFMFQLTVEEKEEVVAKCDHLHALKFSPNMPYAFTEHGAVMLASALNSDRAIAVNIQIVRIFIRMREMILTHKDILLKIEQIEKRVSDHDEQMALVFEYVKQLLSSPQEPRVKIGFTRH</sequence>
<proteinExistence type="predicted"/>
<evidence type="ECO:0000313" key="3">
    <source>
        <dbReference type="Proteomes" id="UP000659124"/>
    </source>
</evidence>
<comment type="caution">
    <text evidence="2">The sequence shown here is derived from an EMBL/GenBank/DDBJ whole genome shotgun (WGS) entry which is preliminary data.</text>
</comment>
<reference evidence="2 3" key="1">
    <citation type="submission" date="2020-09" db="EMBL/GenBank/DDBJ databases">
        <title>Genome sequences of type strains of Chitinophaga qingshengii and Chitinophaga varians.</title>
        <authorList>
            <person name="Kittiwongwattana C."/>
        </authorList>
    </citation>
    <scope>NUCLEOTIDE SEQUENCE [LARGE SCALE GENOMIC DNA]</scope>
    <source>
        <strain evidence="2 3">JCM 30026</strain>
    </source>
</reference>
<dbReference type="EMBL" id="JACVFC010000001">
    <property type="protein sequence ID" value="MBC9929191.1"/>
    <property type="molecule type" value="Genomic_DNA"/>
</dbReference>
<evidence type="ECO:0000259" key="1">
    <source>
        <dbReference type="Pfam" id="PF10543"/>
    </source>
</evidence>
<dbReference type="RefSeq" id="WP_188086335.1">
    <property type="nucleotide sequence ID" value="NZ_JACVFC010000001.1"/>
</dbReference>
<gene>
    <name evidence="2" type="ORF">ICL07_02330</name>
</gene>
<keyword evidence="3" id="KW-1185">Reference proteome</keyword>
<organism evidence="2 3">
    <name type="scientific">Chitinophaga qingshengii</name>
    <dbReference type="NCBI Taxonomy" id="1569794"/>
    <lineage>
        <taxon>Bacteria</taxon>
        <taxon>Pseudomonadati</taxon>
        <taxon>Bacteroidota</taxon>
        <taxon>Chitinophagia</taxon>
        <taxon>Chitinophagales</taxon>
        <taxon>Chitinophagaceae</taxon>
        <taxon>Chitinophaga</taxon>
    </lineage>
</organism>
<accession>A0ABR7TFP6</accession>
<evidence type="ECO:0000313" key="2">
    <source>
        <dbReference type="EMBL" id="MBC9929191.1"/>
    </source>
</evidence>
<dbReference type="Proteomes" id="UP000659124">
    <property type="component" value="Unassembled WGS sequence"/>
</dbReference>
<name>A0ABR7TFP6_9BACT</name>